<organism evidence="1 2">
    <name type="scientific">Punica granatum</name>
    <name type="common">Pomegranate</name>
    <dbReference type="NCBI Taxonomy" id="22663"/>
    <lineage>
        <taxon>Eukaryota</taxon>
        <taxon>Viridiplantae</taxon>
        <taxon>Streptophyta</taxon>
        <taxon>Embryophyta</taxon>
        <taxon>Tracheophyta</taxon>
        <taxon>Spermatophyta</taxon>
        <taxon>Magnoliopsida</taxon>
        <taxon>eudicotyledons</taxon>
        <taxon>Gunneridae</taxon>
        <taxon>Pentapetalae</taxon>
        <taxon>rosids</taxon>
        <taxon>malvids</taxon>
        <taxon>Myrtales</taxon>
        <taxon>Lythraceae</taxon>
        <taxon>Punica</taxon>
    </lineage>
</organism>
<reference evidence="1 2" key="1">
    <citation type="submission" date="2017-11" db="EMBL/GenBank/DDBJ databases">
        <title>De-novo sequencing of pomegranate (Punica granatum L.) genome.</title>
        <authorList>
            <person name="Akparov Z."/>
            <person name="Amiraslanov A."/>
            <person name="Hajiyeva S."/>
            <person name="Abbasov M."/>
            <person name="Kaur K."/>
            <person name="Hamwieh A."/>
            <person name="Solovyev V."/>
            <person name="Salamov A."/>
            <person name="Braich B."/>
            <person name="Kosarev P."/>
            <person name="Mahmoud A."/>
            <person name="Hajiyev E."/>
            <person name="Babayeva S."/>
            <person name="Izzatullayeva V."/>
            <person name="Mammadov A."/>
            <person name="Mammadov A."/>
            <person name="Sharifova S."/>
            <person name="Ojaghi J."/>
            <person name="Eynullazada K."/>
            <person name="Bayramov B."/>
            <person name="Abdulazimova A."/>
            <person name="Shahmuradov I."/>
        </authorList>
    </citation>
    <scope>NUCLEOTIDE SEQUENCE [LARGE SCALE GENOMIC DNA]</scope>
    <source>
        <strain evidence="2">cv. AG2017</strain>
        <tissue evidence="1">Leaf</tissue>
    </source>
</reference>
<name>A0A2I0KR15_PUNGR</name>
<evidence type="ECO:0000313" key="1">
    <source>
        <dbReference type="EMBL" id="PKI70934.1"/>
    </source>
</evidence>
<keyword evidence="2" id="KW-1185">Reference proteome</keyword>
<dbReference type="AlphaFoldDB" id="A0A2I0KR15"/>
<comment type="caution">
    <text evidence="1">The sequence shown here is derived from an EMBL/GenBank/DDBJ whole genome shotgun (WGS) entry which is preliminary data.</text>
</comment>
<sequence length="73" mass="8308">MHAPMRRNSGEHRDDNANYWIYGKMTETPKVNETGYANETRTCTDPNVDSRRGSYCALLDRAAWECPPSRGDA</sequence>
<evidence type="ECO:0000313" key="2">
    <source>
        <dbReference type="Proteomes" id="UP000233551"/>
    </source>
</evidence>
<dbReference type="EMBL" id="PGOL01000414">
    <property type="protein sequence ID" value="PKI70934.1"/>
    <property type="molecule type" value="Genomic_DNA"/>
</dbReference>
<gene>
    <name evidence="1" type="ORF">CRG98_008667</name>
</gene>
<proteinExistence type="predicted"/>
<accession>A0A2I0KR15</accession>
<protein>
    <submittedName>
        <fullName evidence="1">Uncharacterized protein</fullName>
    </submittedName>
</protein>
<dbReference type="Proteomes" id="UP000233551">
    <property type="component" value="Unassembled WGS sequence"/>
</dbReference>